<evidence type="ECO:0000259" key="2">
    <source>
        <dbReference type="Pfam" id="PF00561"/>
    </source>
</evidence>
<organism evidence="3">
    <name type="scientific">marine metagenome</name>
    <dbReference type="NCBI Taxonomy" id="408172"/>
    <lineage>
        <taxon>unclassified sequences</taxon>
        <taxon>metagenomes</taxon>
        <taxon>ecological metagenomes</taxon>
    </lineage>
</organism>
<dbReference type="InterPro" id="IPR000073">
    <property type="entry name" value="AB_hydrolase_1"/>
</dbReference>
<dbReference type="PRINTS" id="PR00111">
    <property type="entry name" value="ABHYDROLASE"/>
</dbReference>
<feature type="domain" description="AB hydrolase-1" evidence="2">
    <location>
        <begin position="2"/>
        <end position="91"/>
    </location>
</feature>
<feature type="compositionally biased region" description="Basic and acidic residues" evidence="1">
    <location>
        <begin position="98"/>
        <end position="108"/>
    </location>
</feature>
<dbReference type="SUPFAM" id="SSF53474">
    <property type="entry name" value="alpha/beta-Hydrolases"/>
    <property type="match status" value="1"/>
</dbReference>
<dbReference type="AlphaFoldDB" id="A0A382VGM2"/>
<dbReference type="EMBL" id="UINC01151752">
    <property type="protein sequence ID" value="SVD45540.1"/>
    <property type="molecule type" value="Genomic_DNA"/>
</dbReference>
<evidence type="ECO:0000256" key="1">
    <source>
        <dbReference type="SAM" id="MobiDB-lite"/>
    </source>
</evidence>
<feature type="region of interest" description="Disordered" evidence="1">
    <location>
        <begin position="84"/>
        <end position="108"/>
    </location>
</feature>
<gene>
    <name evidence="3" type="ORF">METZ01_LOCUS398394</name>
</gene>
<dbReference type="InterPro" id="IPR029058">
    <property type="entry name" value="AB_hydrolase_fold"/>
</dbReference>
<proteinExistence type="predicted"/>
<dbReference type="Pfam" id="PF00561">
    <property type="entry name" value="Abhydrolase_1"/>
    <property type="match status" value="1"/>
</dbReference>
<sequence length="219" mass="24127">EALGKDYKLIMAELWGHGESPIPGAAAFTLERYDQELERIRVDLGIDSWSLIGQSYAAGLAIRYGINHPGRTSRIVVTNSRSAFGDITTQQRPPPQVEQDKSKAVDKSRNRHLPIHPIYARRLPDDVKARLVESADNISQEAIDRGGRIGFKLNTLDILDTVPVPLLLANGIYEKSFQADAQAIKDNFKAVEVVDLPGGHAVNIEAAAEFNVAVLNFFN</sequence>
<dbReference type="PANTHER" id="PTHR43798:SF33">
    <property type="entry name" value="HYDROLASE, PUTATIVE (AFU_ORTHOLOGUE AFUA_2G14860)-RELATED"/>
    <property type="match status" value="1"/>
</dbReference>
<name>A0A382VGM2_9ZZZZ</name>
<dbReference type="PANTHER" id="PTHR43798">
    <property type="entry name" value="MONOACYLGLYCEROL LIPASE"/>
    <property type="match status" value="1"/>
</dbReference>
<evidence type="ECO:0000313" key="3">
    <source>
        <dbReference type="EMBL" id="SVD45540.1"/>
    </source>
</evidence>
<feature type="non-terminal residue" evidence="3">
    <location>
        <position position="1"/>
    </location>
</feature>
<dbReference type="Gene3D" id="3.40.50.1820">
    <property type="entry name" value="alpha/beta hydrolase"/>
    <property type="match status" value="1"/>
</dbReference>
<dbReference type="GO" id="GO:0016020">
    <property type="term" value="C:membrane"/>
    <property type="evidence" value="ECO:0007669"/>
    <property type="project" value="TreeGrafter"/>
</dbReference>
<reference evidence="3" key="1">
    <citation type="submission" date="2018-05" db="EMBL/GenBank/DDBJ databases">
        <authorList>
            <person name="Lanie J.A."/>
            <person name="Ng W.-L."/>
            <person name="Kazmierczak K.M."/>
            <person name="Andrzejewski T.M."/>
            <person name="Davidsen T.M."/>
            <person name="Wayne K.J."/>
            <person name="Tettelin H."/>
            <person name="Glass J.I."/>
            <person name="Rusch D."/>
            <person name="Podicherti R."/>
            <person name="Tsui H.-C.T."/>
            <person name="Winkler M.E."/>
        </authorList>
    </citation>
    <scope>NUCLEOTIDE SEQUENCE</scope>
</reference>
<accession>A0A382VGM2</accession>
<protein>
    <recommendedName>
        <fullName evidence="2">AB hydrolase-1 domain-containing protein</fullName>
    </recommendedName>
</protein>
<dbReference type="InterPro" id="IPR050266">
    <property type="entry name" value="AB_hydrolase_sf"/>
</dbReference>